<keyword evidence="8" id="KW-0926">Vacuole</keyword>
<sequence length="440" mass="48879">MDLNSIILYLNAIGFGIGGAVTLLLSAYSDYWSRKHLLVTISIAVYGACSIPCYWLQGYTLNSFDALTALWILFAVLTFIIMAVLSMYIPHCMRNVATNESTLDTEGSKQHARRKYGVTMTIFGQISNQIGSVLLLVVVMILTQTLTGTAATSAGLLITSIVGFITVAGSLGALWGLPAVPARHWSSGAAWYEPVVELVRPLQDLVRRKNMAFLLIAYTIYVDTLFAVSSVAGQLFVAEIRPGALEYSLYSLAQVLCIIGCQAMFLWVRPHLPFSLEKWLIAGYAISLILPIWGLIGFASVRFGWKTRWEFYVVTFISQLSQAFANTAWKVLFSELIPVGSEVRWLTLQVVLSCGTVWVNYVASAPLQNATHELRFPLIISLVFLCFPVVMELARCNLRVFREDKEKWERAECEDDQGSQSEEGSQALQGTIIVDGHMKR</sequence>
<comment type="function">
    <text evidence="8">Vacuolar effluxer which mediate the efflux of amino acids resulting from autophagic degradation. The release of autophagic amino acids allows the maintenance of protein synthesis and viability during nitrogen starvation.</text>
</comment>
<dbReference type="PANTHER" id="PTHR23519">
    <property type="entry name" value="AUTOPHAGY-RELATED PROTEIN 22"/>
    <property type="match status" value="1"/>
</dbReference>
<accession>A0AAN8A0D9</accession>
<protein>
    <recommendedName>
        <fullName evidence="8">Autophagy-related protein</fullName>
    </recommendedName>
</protein>
<evidence type="ECO:0000256" key="1">
    <source>
        <dbReference type="ARBA" id="ARBA00004128"/>
    </source>
</evidence>
<comment type="caution">
    <text evidence="9">The sequence shown here is derived from an EMBL/GenBank/DDBJ whole genome shotgun (WGS) entry which is preliminary data.</text>
</comment>
<feature type="transmembrane region" description="Helical" evidence="8">
    <location>
        <begin position="375"/>
        <end position="394"/>
    </location>
</feature>
<feature type="transmembrane region" description="Helical" evidence="8">
    <location>
        <begin position="69"/>
        <end position="89"/>
    </location>
</feature>
<comment type="similarity">
    <text evidence="2 8">Belongs to the ATG22 family.</text>
</comment>
<evidence type="ECO:0000313" key="9">
    <source>
        <dbReference type="EMBL" id="KAK5698024.1"/>
    </source>
</evidence>
<evidence type="ECO:0000256" key="2">
    <source>
        <dbReference type="ARBA" id="ARBA00006978"/>
    </source>
</evidence>
<dbReference type="Gene3D" id="1.20.1250.20">
    <property type="entry name" value="MFS general substrate transporter like domains"/>
    <property type="match status" value="1"/>
</dbReference>
<dbReference type="AlphaFoldDB" id="A0AAN8A0D9"/>
<evidence type="ECO:0000256" key="7">
    <source>
        <dbReference type="ARBA" id="ARBA00023136"/>
    </source>
</evidence>
<comment type="subcellular location">
    <subcellularLocation>
        <location evidence="1 8">Vacuole membrane</location>
        <topology evidence="1 8">Multi-pass membrane protein</topology>
    </subcellularLocation>
</comment>
<feature type="transmembrane region" description="Helical" evidence="8">
    <location>
        <begin position="212"/>
        <end position="237"/>
    </location>
</feature>
<organism evidence="9 10">
    <name type="scientific">Elasticomyces elasticus</name>
    <dbReference type="NCBI Taxonomy" id="574655"/>
    <lineage>
        <taxon>Eukaryota</taxon>
        <taxon>Fungi</taxon>
        <taxon>Dikarya</taxon>
        <taxon>Ascomycota</taxon>
        <taxon>Pezizomycotina</taxon>
        <taxon>Dothideomycetes</taxon>
        <taxon>Dothideomycetidae</taxon>
        <taxon>Mycosphaerellales</taxon>
        <taxon>Teratosphaeriaceae</taxon>
        <taxon>Elasticomyces</taxon>
    </lineage>
</organism>
<reference evidence="9" key="1">
    <citation type="submission" date="2023-08" db="EMBL/GenBank/DDBJ databases">
        <title>Black Yeasts Isolated from many extreme environments.</title>
        <authorList>
            <person name="Coleine C."/>
            <person name="Stajich J.E."/>
            <person name="Selbmann L."/>
        </authorList>
    </citation>
    <scope>NUCLEOTIDE SEQUENCE</scope>
    <source>
        <strain evidence="9">CCFEE 5810</strain>
    </source>
</reference>
<comment type="caution">
    <text evidence="8">Lacks conserved residue(s) required for the propagation of feature annotation.</text>
</comment>
<feature type="transmembrane region" description="Helical" evidence="8">
    <location>
        <begin position="154"/>
        <end position="177"/>
    </location>
</feature>
<feature type="transmembrane region" description="Helical" evidence="8">
    <location>
        <begin position="118"/>
        <end position="142"/>
    </location>
</feature>
<feature type="transmembrane region" description="Helical" evidence="8">
    <location>
        <begin position="6"/>
        <end position="25"/>
    </location>
</feature>
<dbReference type="Pfam" id="PF11700">
    <property type="entry name" value="ATG22"/>
    <property type="match status" value="1"/>
</dbReference>
<name>A0AAN8A0D9_9PEZI</name>
<dbReference type="SUPFAM" id="SSF103473">
    <property type="entry name" value="MFS general substrate transporter"/>
    <property type="match status" value="1"/>
</dbReference>
<feature type="transmembrane region" description="Helical" evidence="8">
    <location>
        <begin position="249"/>
        <end position="268"/>
    </location>
</feature>
<evidence type="ECO:0000256" key="8">
    <source>
        <dbReference type="RuleBase" id="RU363073"/>
    </source>
</evidence>
<evidence type="ECO:0000313" key="10">
    <source>
        <dbReference type="Proteomes" id="UP001310594"/>
    </source>
</evidence>
<keyword evidence="3 8" id="KW-0813">Transport</keyword>
<keyword evidence="6 8" id="KW-0072">Autophagy</keyword>
<dbReference type="GO" id="GO:0006914">
    <property type="term" value="P:autophagy"/>
    <property type="evidence" value="ECO:0007669"/>
    <property type="project" value="UniProtKB-KW"/>
</dbReference>
<feature type="transmembrane region" description="Helical" evidence="8">
    <location>
        <begin position="37"/>
        <end position="57"/>
    </location>
</feature>
<keyword evidence="7 8" id="KW-0472">Membrane</keyword>
<dbReference type="Proteomes" id="UP001310594">
    <property type="component" value="Unassembled WGS sequence"/>
</dbReference>
<proteinExistence type="inferred from homology"/>
<dbReference type="InterPro" id="IPR036259">
    <property type="entry name" value="MFS_trans_sf"/>
</dbReference>
<dbReference type="EMBL" id="JAVRQU010000010">
    <property type="protein sequence ID" value="KAK5698024.1"/>
    <property type="molecule type" value="Genomic_DNA"/>
</dbReference>
<keyword evidence="5 8" id="KW-1133">Transmembrane helix</keyword>
<keyword evidence="8" id="KW-0029">Amino-acid transport</keyword>
<dbReference type="GO" id="GO:0005774">
    <property type="term" value="C:vacuolar membrane"/>
    <property type="evidence" value="ECO:0007669"/>
    <property type="project" value="UniProtKB-SubCell"/>
</dbReference>
<dbReference type="PANTHER" id="PTHR23519:SF2">
    <property type="entry name" value="AUTOPHAGY-RELATED PROTEIN 22"/>
    <property type="match status" value="1"/>
</dbReference>
<evidence type="ECO:0000256" key="5">
    <source>
        <dbReference type="ARBA" id="ARBA00022989"/>
    </source>
</evidence>
<gene>
    <name evidence="9" type="ORF">LTR97_006984</name>
</gene>
<feature type="transmembrane region" description="Helical" evidence="8">
    <location>
        <begin position="280"/>
        <end position="305"/>
    </location>
</feature>
<evidence type="ECO:0000256" key="4">
    <source>
        <dbReference type="ARBA" id="ARBA00022692"/>
    </source>
</evidence>
<dbReference type="InterPro" id="IPR050495">
    <property type="entry name" value="ATG22/LtaA_families"/>
</dbReference>
<evidence type="ECO:0000256" key="6">
    <source>
        <dbReference type="ARBA" id="ARBA00023006"/>
    </source>
</evidence>
<dbReference type="GO" id="GO:0032974">
    <property type="term" value="P:amino acid transmembrane export from vacuole"/>
    <property type="evidence" value="ECO:0007669"/>
    <property type="project" value="TreeGrafter"/>
</dbReference>
<evidence type="ECO:0000256" key="3">
    <source>
        <dbReference type="ARBA" id="ARBA00022448"/>
    </source>
</evidence>
<dbReference type="InterPro" id="IPR024671">
    <property type="entry name" value="Atg22-like"/>
</dbReference>
<keyword evidence="4 8" id="KW-0812">Transmembrane</keyword>